<name>A0ABU4RHX6_9HYPH</name>
<gene>
    <name evidence="2" type="ORF">SCD90_00060</name>
</gene>
<reference evidence="2 3" key="1">
    <citation type="submission" date="2023-11" db="EMBL/GenBank/DDBJ databases">
        <authorList>
            <person name="Bao R."/>
        </authorList>
    </citation>
    <scope>NUCLEOTIDE SEQUENCE [LARGE SCALE GENOMIC DNA]</scope>
    <source>
        <strain evidence="2 3">PJ23</strain>
    </source>
</reference>
<evidence type="ECO:0000313" key="3">
    <source>
        <dbReference type="Proteomes" id="UP001274321"/>
    </source>
</evidence>
<feature type="chain" id="PRO_5047337463" evidence="1">
    <location>
        <begin position="25"/>
        <end position="173"/>
    </location>
</feature>
<dbReference type="PANTHER" id="PTHR36302:SF1">
    <property type="entry name" value="COPPER CHAPERONE PCU(A)C"/>
    <property type="match status" value="1"/>
</dbReference>
<dbReference type="Gene3D" id="2.60.40.1890">
    <property type="entry name" value="PCu(A)C copper chaperone"/>
    <property type="match status" value="1"/>
</dbReference>
<evidence type="ECO:0000313" key="2">
    <source>
        <dbReference type="EMBL" id="MDX6804443.1"/>
    </source>
</evidence>
<dbReference type="PANTHER" id="PTHR36302">
    <property type="entry name" value="BLR7088 PROTEIN"/>
    <property type="match status" value="1"/>
</dbReference>
<sequence length="173" mass="17633">MLNTISRSLIITAALFGMGSVASSHEYKAGDLTIQHPWSRATPPGAKVGGGYLTITNNGSSADRLVGGSAEISTRFEIHDMAVENGIMKMRPAGPIEITPGATLSLAPGGKHIMMVGLTQTPKEGDTIAGTLVFEKAGTVKVEFKVEALGASAPAGAAAPVPAHGEAAGSHHH</sequence>
<dbReference type="InterPro" id="IPR058248">
    <property type="entry name" value="Lxx211020-like"/>
</dbReference>
<dbReference type="RefSeq" id="WP_319842574.1">
    <property type="nucleotide sequence ID" value="NZ_JAXAFJ010000001.1"/>
</dbReference>
<proteinExistence type="predicted"/>
<feature type="signal peptide" evidence="1">
    <location>
        <begin position="1"/>
        <end position="24"/>
    </location>
</feature>
<dbReference type="InterPro" id="IPR036182">
    <property type="entry name" value="PCuAC_sf"/>
</dbReference>
<accession>A0ABU4RHX6</accession>
<organism evidence="2 3">
    <name type="scientific">Terrihabitans rhizophilus</name>
    <dbReference type="NCBI Taxonomy" id="3092662"/>
    <lineage>
        <taxon>Bacteria</taxon>
        <taxon>Pseudomonadati</taxon>
        <taxon>Pseudomonadota</taxon>
        <taxon>Alphaproteobacteria</taxon>
        <taxon>Hyphomicrobiales</taxon>
        <taxon>Terrihabitans</taxon>
    </lineage>
</organism>
<dbReference type="Proteomes" id="UP001274321">
    <property type="component" value="Unassembled WGS sequence"/>
</dbReference>
<dbReference type="Pfam" id="PF04314">
    <property type="entry name" value="PCuAC"/>
    <property type="match status" value="1"/>
</dbReference>
<dbReference type="SUPFAM" id="SSF110087">
    <property type="entry name" value="DR1885-like metal-binding protein"/>
    <property type="match status" value="1"/>
</dbReference>
<keyword evidence="3" id="KW-1185">Reference proteome</keyword>
<dbReference type="InterPro" id="IPR007410">
    <property type="entry name" value="LpqE-like"/>
</dbReference>
<comment type="caution">
    <text evidence="2">The sequence shown here is derived from an EMBL/GenBank/DDBJ whole genome shotgun (WGS) entry which is preliminary data.</text>
</comment>
<dbReference type="EMBL" id="JAXAFJ010000001">
    <property type="protein sequence ID" value="MDX6804443.1"/>
    <property type="molecule type" value="Genomic_DNA"/>
</dbReference>
<keyword evidence="1" id="KW-0732">Signal</keyword>
<evidence type="ECO:0000256" key="1">
    <source>
        <dbReference type="SAM" id="SignalP"/>
    </source>
</evidence>
<protein>
    <submittedName>
        <fullName evidence="2">Copper chaperone PCu(A)C</fullName>
    </submittedName>
</protein>